<dbReference type="FunFam" id="3.60.20.10:FF:000006">
    <property type="entry name" value="Glutamine--fructose-6-phosphate aminotransferase [isomerizing]"/>
    <property type="match status" value="1"/>
</dbReference>
<dbReference type="HAMAP" id="MF_00164">
    <property type="entry name" value="GlmS"/>
    <property type="match status" value="1"/>
</dbReference>
<dbReference type="CDD" id="cd05008">
    <property type="entry name" value="SIS_GlmS_GlmD_1"/>
    <property type="match status" value="1"/>
</dbReference>
<dbReference type="SUPFAM" id="SSF53697">
    <property type="entry name" value="SIS domain"/>
    <property type="match status" value="1"/>
</dbReference>
<dbReference type="EMBL" id="SNAA01000001">
    <property type="protein sequence ID" value="TDL84257.1"/>
    <property type="molecule type" value="Genomic_DNA"/>
</dbReference>
<dbReference type="InterPro" id="IPR035490">
    <property type="entry name" value="GlmS/FrlB_SIS"/>
</dbReference>
<feature type="active site" description="Nucleophile; for GATase activity" evidence="10">
    <location>
        <position position="2"/>
    </location>
</feature>
<dbReference type="Proteomes" id="UP000295701">
    <property type="component" value="Unassembled WGS sequence"/>
</dbReference>
<keyword evidence="14" id="KW-1185">Reference proteome</keyword>
<keyword evidence="6 10" id="KW-0032">Aminotransferase</keyword>
<dbReference type="Pfam" id="PF01380">
    <property type="entry name" value="SIS"/>
    <property type="match status" value="2"/>
</dbReference>
<dbReference type="GO" id="GO:0005829">
    <property type="term" value="C:cytosol"/>
    <property type="evidence" value="ECO:0007669"/>
    <property type="project" value="TreeGrafter"/>
</dbReference>
<reference evidence="13 14" key="1">
    <citation type="submission" date="2019-03" db="EMBL/GenBank/DDBJ databases">
        <title>Primorskyibacter sp. SS33 isolated from sediments.</title>
        <authorList>
            <person name="Xunke S."/>
        </authorList>
    </citation>
    <scope>NUCLEOTIDE SEQUENCE [LARGE SCALE GENOMIC DNA]</scope>
    <source>
        <strain evidence="13 14">SS33</strain>
    </source>
</reference>
<feature type="initiator methionine" description="Removed" evidence="10">
    <location>
        <position position="1"/>
    </location>
</feature>
<evidence type="ECO:0000256" key="3">
    <source>
        <dbReference type="ARBA" id="ARBA00012916"/>
    </source>
</evidence>
<evidence type="ECO:0000256" key="4">
    <source>
        <dbReference type="ARBA" id="ARBA00016090"/>
    </source>
</evidence>
<keyword evidence="8" id="KW-0677">Repeat</keyword>
<evidence type="ECO:0000256" key="6">
    <source>
        <dbReference type="ARBA" id="ARBA00022576"/>
    </source>
</evidence>
<dbReference type="InterPro" id="IPR046348">
    <property type="entry name" value="SIS_dom_sf"/>
</dbReference>
<accession>A0A4R6AKW5</accession>
<dbReference type="GO" id="GO:0006487">
    <property type="term" value="P:protein N-linked glycosylation"/>
    <property type="evidence" value="ECO:0007669"/>
    <property type="project" value="TreeGrafter"/>
</dbReference>
<dbReference type="GO" id="GO:0097367">
    <property type="term" value="F:carbohydrate derivative binding"/>
    <property type="evidence" value="ECO:0007669"/>
    <property type="project" value="InterPro"/>
</dbReference>
<dbReference type="PROSITE" id="PS51464">
    <property type="entry name" value="SIS"/>
    <property type="match status" value="2"/>
</dbReference>
<dbReference type="Pfam" id="PF13522">
    <property type="entry name" value="GATase_6"/>
    <property type="match status" value="1"/>
</dbReference>
<evidence type="ECO:0000259" key="12">
    <source>
        <dbReference type="PROSITE" id="PS51464"/>
    </source>
</evidence>
<dbReference type="NCBIfam" id="TIGR01135">
    <property type="entry name" value="glmS"/>
    <property type="match status" value="1"/>
</dbReference>
<comment type="subunit">
    <text evidence="10">Homodimer.</text>
</comment>
<organism evidence="13 14">
    <name type="scientific">Palleronia sediminis</name>
    <dbReference type="NCBI Taxonomy" id="2547833"/>
    <lineage>
        <taxon>Bacteria</taxon>
        <taxon>Pseudomonadati</taxon>
        <taxon>Pseudomonadota</taxon>
        <taxon>Alphaproteobacteria</taxon>
        <taxon>Rhodobacterales</taxon>
        <taxon>Roseobacteraceae</taxon>
        <taxon>Palleronia</taxon>
    </lineage>
</organism>
<evidence type="ECO:0000256" key="1">
    <source>
        <dbReference type="ARBA" id="ARBA00001031"/>
    </source>
</evidence>
<dbReference type="NCBIfam" id="NF001484">
    <property type="entry name" value="PRK00331.1"/>
    <property type="match status" value="1"/>
</dbReference>
<dbReference type="InterPro" id="IPR005855">
    <property type="entry name" value="GFAT"/>
</dbReference>
<dbReference type="GO" id="GO:0046349">
    <property type="term" value="P:amino sugar biosynthetic process"/>
    <property type="evidence" value="ECO:0007669"/>
    <property type="project" value="UniProtKB-ARBA"/>
</dbReference>
<evidence type="ECO:0000256" key="10">
    <source>
        <dbReference type="HAMAP-Rule" id="MF_00164"/>
    </source>
</evidence>
<dbReference type="InterPro" id="IPR047084">
    <property type="entry name" value="GFAT_N"/>
</dbReference>
<feature type="domain" description="Glutamine amidotransferase type-2" evidence="11">
    <location>
        <begin position="2"/>
        <end position="217"/>
    </location>
</feature>
<evidence type="ECO:0000313" key="13">
    <source>
        <dbReference type="EMBL" id="TDL84257.1"/>
    </source>
</evidence>
<dbReference type="RefSeq" id="WP_133395356.1">
    <property type="nucleotide sequence ID" value="NZ_SNAA01000001.1"/>
</dbReference>
<dbReference type="InterPro" id="IPR017932">
    <property type="entry name" value="GATase_2_dom"/>
</dbReference>
<dbReference type="InterPro" id="IPR029055">
    <property type="entry name" value="Ntn_hydrolases_N"/>
</dbReference>
<evidence type="ECO:0000259" key="11">
    <source>
        <dbReference type="PROSITE" id="PS51278"/>
    </source>
</evidence>
<dbReference type="AlphaFoldDB" id="A0A4R6AKW5"/>
<dbReference type="GO" id="GO:0006002">
    <property type="term" value="P:fructose 6-phosphate metabolic process"/>
    <property type="evidence" value="ECO:0007669"/>
    <property type="project" value="TreeGrafter"/>
</dbReference>
<proteinExistence type="inferred from homology"/>
<dbReference type="Gene3D" id="3.40.50.10490">
    <property type="entry name" value="Glucose-6-phosphate isomerase like protein, domain 1"/>
    <property type="match status" value="2"/>
</dbReference>
<dbReference type="Gene3D" id="3.60.20.10">
    <property type="entry name" value="Glutamine Phosphoribosylpyrophosphate, subunit 1, domain 1"/>
    <property type="match status" value="1"/>
</dbReference>
<name>A0A4R6AKW5_9RHOB</name>
<protein>
    <recommendedName>
        <fullName evidence="4 10">Glutamine--fructose-6-phosphate aminotransferase [isomerizing]</fullName>
        <ecNumber evidence="3 10">2.6.1.16</ecNumber>
    </recommendedName>
    <alternativeName>
        <fullName evidence="10">D-fructose-6-phosphate amidotransferase</fullName>
    </alternativeName>
    <alternativeName>
        <fullName evidence="10">GFAT</fullName>
    </alternativeName>
    <alternativeName>
        <fullName evidence="10">Glucosamine-6-phosphate synthase</fullName>
    </alternativeName>
    <alternativeName>
        <fullName evidence="10">Hexosephosphate aminotransferase</fullName>
    </alternativeName>
    <alternativeName>
        <fullName evidence="10">L-glutamine--D-fructose-6-phosphate amidotransferase</fullName>
    </alternativeName>
</protein>
<dbReference type="PROSITE" id="PS51278">
    <property type="entry name" value="GATASE_TYPE_2"/>
    <property type="match status" value="1"/>
</dbReference>
<dbReference type="OrthoDB" id="9761808at2"/>
<evidence type="ECO:0000313" key="14">
    <source>
        <dbReference type="Proteomes" id="UP000295701"/>
    </source>
</evidence>
<dbReference type="PANTHER" id="PTHR10937:SF0">
    <property type="entry name" value="GLUTAMINE--FRUCTOSE-6-PHOSPHATE TRANSAMINASE (ISOMERIZING)"/>
    <property type="match status" value="1"/>
</dbReference>
<keyword evidence="9" id="KW-0315">Glutamine amidotransferase</keyword>
<comment type="subcellular location">
    <subcellularLocation>
        <location evidence="2 10">Cytoplasm</location>
    </subcellularLocation>
</comment>
<dbReference type="SUPFAM" id="SSF56235">
    <property type="entry name" value="N-terminal nucleophile aminohydrolases (Ntn hydrolases)"/>
    <property type="match status" value="1"/>
</dbReference>
<dbReference type="PANTHER" id="PTHR10937">
    <property type="entry name" value="GLUCOSAMINE--FRUCTOSE-6-PHOSPHATE AMINOTRANSFERASE, ISOMERIZING"/>
    <property type="match status" value="1"/>
</dbReference>
<comment type="catalytic activity">
    <reaction evidence="1 10">
        <text>D-fructose 6-phosphate + L-glutamine = D-glucosamine 6-phosphate + L-glutamate</text>
        <dbReference type="Rhea" id="RHEA:13237"/>
        <dbReference type="ChEBI" id="CHEBI:29985"/>
        <dbReference type="ChEBI" id="CHEBI:58359"/>
        <dbReference type="ChEBI" id="CHEBI:58725"/>
        <dbReference type="ChEBI" id="CHEBI:61527"/>
        <dbReference type="EC" id="2.6.1.16"/>
    </reaction>
</comment>
<comment type="caution">
    <text evidence="13">The sequence shown here is derived from an EMBL/GenBank/DDBJ whole genome shotgun (WGS) entry which is preliminary data.</text>
</comment>
<dbReference type="FunFam" id="3.40.50.10490:FF:000002">
    <property type="entry name" value="Glutamine--fructose-6-phosphate aminotransferase [isomerizing]"/>
    <property type="match status" value="1"/>
</dbReference>
<comment type="function">
    <text evidence="10">Catalyzes the first step in hexosamine metabolism, converting fructose-6P into glucosamine-6P using glutamine as a nitrogen source.</text>
</comment>
<evidence type="ECO:0000256" key="5">
    <source>
        <dbReference type="ARBA" id="ARBA00022490"/>
    </source>
</evidence>
<gene>
    <name evidence="10 13" type="primary">glmS</name>
    <name evidence="13" type="ORF">E2L08_01970</name>
</gene>
<evidence type="ECO:0000256" key="8">
    <source>
        <dbReference type="ARBA" id="ARBA00022737"/>
    </source>
</evidence>
<dbReference type="InterPro" id="IPR001347">
    <property type="entry name" value="SIS_dom"/>
</dbReference>
<dbReference type="EC" id="2.6.1.16" evidence="3 10"/>
<keyword evidence="7 10" id="KW-0808">Transferase</keyword>
<dbReference type="GO" id="GO:0005975">
    <property type="term" value="P:carbohydrate metabolic process"/>
    <property type="evidence" value="ECO:0007669"/>
    <property type="project" value="UniProtKB-UniRule"/>
</dbReference>
<dbReference type="CDD" id="cd00714">
    <property type="entry name" value="GFAT"/>
    <property type="match status" value="1"/>
</dbReference>
<dbReference type="FunFam" id="3.40.50.10490:FF:000001">
    <property type="entry name" value="Glutamine--fructose-6-phosphate aminotransferase [isomerizing]"/>
    <property type="match status" value="1"/>
</dbReference>
<dbReference type="InterPro" id="IPR035466">
    <property type="entry name" value="GlmS/AgaS_SIS"/>
</dbReference>
<feature type="active site" description="For Fru-6P isomerization activity" evidence="10">
    <location>
        <position position="599"/>
    </location>
</feature>
<keyword evidence="5 10" id="KW-0963">Cytoplasm</keyword>
<evidence type="ECO:0000256" key="9">
    <source>
        <dbReference type="ARBA" id="ARBA00022962"/>
    </source>
</evidence>
<evidence type="ECO:0000256" key="7">
    <source>
        <dbReference type="ARBA" id="ARBA00022679"/>
    </source>
</evidence>
<dbReference type="GO" id="GO:0006047">
    <property type="term" value="P:UDP-N-acetylglucosamine metabolic process"/>
    <property type="evidence" value="ECO:0007669"/>
    <property type="project" value="TreeGrafter"/>
</dbReference>
<feature type="domain" description="SIS" evidence="12">
    <location>
        <begin position="282"/>
        <end position="420"/>
    </location>
</feature>
<dbReference type="GO" id="GO:0004360">
    <property type="term" value="F:glutamine-fructose-6-phosphate transaminase (isomerizing) activity"/>
    <property type="evidence" value="ECO:0007669"/>
    <property type="project" value="UniProtKB-UniRule"/>
</dbReference>
<sequence length="604" mass="63398">MCGIVGILASYEVSPVILEALRRLEYRGYDSAGIATVEHGTLDTRRAVGKLVNLSDRLVREPLRGQSGIGHTRWATHGAPAEVNAHPHRAGPVAVVHNGIIENHAAIATELATRGYVPDSATDTEIVALLVQSHMDAGAAPEDAVAATLARLDGAFALAFLFEGESDLMIAARRGSPLAVAHDGAQAFVGSDAIALGPLTDRIVYLEEGDLAVLTRAGMTIRDAEGAPVARPAVAVAAGAGEIDKGGYRHFMAKEIAEQPGAVDGCLRHYIGPGGAIAFPEAAGTLDGVRRIVLVACGTAFYACAVAKYWFETLARIPCEIDVASEFRYREPPIEDGTLAIFVSQSGETADTLAALRYCTGRARTLGVVNVTTSSIAREADAALPILAGVEIGVASTKAFTCQLTVLALLALAAARDRDALPPAEIAARLDELRRVPAMISQALAIEDRLGEIGRHLSEARDILFLGRGAMYPLALEGALKLKEISYIHAEGYASGELKHGPIALVDEHVPIIVFAPSDPLFGKTVSNMQEVMARGGRVVLISDAAGLSAAPAPWAAVEMPALSPTWAPIVYAVPAQLLAYHTAVAKGTDVDQPRNLAKSVTVE</sequence>
<feature type="domain" description="SIS" evidence="12">
    <location>
        <begin position="453"/>
        <end position="594"/>
    </location>
</feature>
<dbReference type="CDD" id="cd05009">
    <property type="entry name" value="SIS_GlmS_GlmD_2"/>
    <property type="match status" value="1"/>
</dbReference>
<evidence type="ECO:0000256" key="2">
    <source>
        <dbReference type="ARBA" id="ARBA00004496"/>
    </source>
</evidence>